<dbReference type="InterPro" id="IPR050389">
    <property type="entry name" value="LysR-type_TF"/>
</dbReference>
<evidence type="ECO:0000313" key="7">
    <source>
        <dbReference type="Proteomes" id="UP000238348"/>
    </source>
</evidence>
<comment type="similarity">
    <text evidence="1">Belongs to the LysR transcriptional regulatory family.</text>
</comment>
<dbReference type="SUPFAM" id="SSF46785">
    <property type="entry name" value="Winged helix' DNA-binding domain"/>
    <property type="match status" value="1"/>
</dbReference>
<sequence>MQDGHDVSELAALDLNLLVVLDALLAERHVTRAAARVGMTQPACSHALGRLRRALGDPLLVRGARGAMLLTPRAEALGPGLRAALQGLATALRGEAQFDPATARRRFRIAAGDYAELVLLPPLLSILAREAPGIDVWMVPLSLTREGVVAQLASGAADVAIGPPRGSWPDGLHMRALFEERFRCVLRRGHPAARGRLSLDRYCGLSHLLVTPRGTPGSFVDDALAALGRSRRVAAAVPHFLVAPHVIAATDLVATLGARIVDATAAPLGLSVLPPPIELASFSFSLIWHRRTQNDQAHRWLRDQVVKAAS</sequence>
<dbReference type="InterPro" id="IPR036390">
    <property type="entry name" value="WH_DNA-bd_sf"/>
</dbReference>
<organism evidence="6 7">
    <name type="scientific">Sorangium cellulosum</name>
    <name type="common">Polyangium cellulosum</name>
    <dbReference type="NCBI Taxonomy" id="56"/>
    <lineage>
        <taxon>Bacteria</taxon>
        <taxon>Pseudomonadati</taxon>
        <taxon>Myxococcota</taxon>
        <taxon>Polyangia</taxon>
        <taxon>Polyangiales</taxon>
        <taxon>Polyangiaceae</taxon>
        <taxon>Sorangium</taxon>
    </lineage>
</organism>
<dbReference type="PANTHER" id="PTHR30118">
    <property type="entry name" value="HTH-TYPE TRANSCRIPTIONAL REGULATOR LEUO-RELATED"/>
    <property type="match status" value="1"/>
</dbReference>
<feature type="domain" description="HTH lysR-type" evidence="5">
    <location>
        <begin position="13"/>
        <end position="70"/>
    </location>
</feature>
<dbReference type="EMBL" id="CP012673">
    <property type="protein sequence ID" value="AUX48010.1"/>
    <property type="molecule type" value="Genomic_DNA"/>
</dbReference>
<evidence type="ECO:0000313" key="6">
    <source>
        <dbReference type="EMBL" id="AUX48010.1"/>
    </source>
</evidence>
<dbReference type="InterPro" id="IPR005119">
    <property type="entry name" value="LysR_subst-bd"/>
</dbReference>
<evidence type="ECO:0000256" key="1">
    <source>
        <dbReference type="ARBA" id="ARBA00009437"/>
    </source>
</evidence>
<dbReference type="SUPFAM" id="SSF53850">
    <property type="entry name" value="Periplasmic binding protein-like II"/>
    <property type="match status" value="1"/>
</dbReference>
<dbReference type="InterPro" id="IPR036388">
    <property type="entry name" value="WH-like_DNA-bd_sf"/>
</dbReference>
<dbReference type="GO" id="GO:0003677">
    <property type="term" value="F:DNA binding"/>
    <property type="evidence" value="ECO:0007669"/>
    <property type="project" value="UniProtKB-KW"/>
</dbReference>
<dbReference type="Gene3D" id="3.40.190.10">
    <property type="entry name" value="Periplasmic binding protein-like II"/>
    <property type="match status" value="2"/>
</dbReference>
<dbReference type="PRINTS" id="PR00039">
    <property type="entry name" value="HTHLYSR"/>
</dbReference>
<accession>A0A2L0F8X0</accession>
<dbReference type="CDD" id="cd08417">
    <property type="entry name" value="PBP2_Nitroaromatics_like"/>
    <property type="match status" value="1"/>
</dbReference>
<evidence type="ECO:0000259" key="5">
    <source>
        <dbReference type="PROSITE" id="PS50931"/>
    </source>
</evidence>
<proteinExistence type="inferred from homology"/>
<reference evidence="6 7" key="1">
    <citation type="submission" date="2015-09" db="EMBL/GenBank/DDBJ databases">
        <title>Sorangium comparison.</title>
        <authorList>
            <person name="Zaburannyi N."/>
            <person name="Bunk B."/>
            <person name="Overmann J."/>
            <person name="Mueller R."/>
        </authorList>
    </citation>
    <scope>NUCLEOTIDE SEQUENCE [LARGE SCALE GENOMIC DNA]</scope>
    <source>
        <strain evidence="6 7">So ce26</strain>
    </source>
</reference>
<dbReference type="InterPro" id="IPR000847">
    <property type="entry name" value="LysR_HTH_N"/>
</dbReference>
<dbReference type="AlphaFoldDB" id="A0A2L0F8X0"/>
<protein>
    <submittedName>
        <fullName evidence="6">LysR family transcriptional regulator</fullName>
    </submittedName>
</protein>
<keyword evidence="3" id="KW-0238">DNA-binding</keyword>
<dbReference type="OrthoDB" id="5317428at2"/>
<evidence type="ECO:0000256" key="2">
    <source>
        <dbReference type="ARBA" id="ARBA00023015"/>
    </source>
</evidence>
<evidence type="ECO:0000256" key="4">
    <source>
        <dbReference type="ARBA" id="ARBA00023163"/>
    </source>
</evidence>
<evidence type="ECO:0000256" key="3">
    <source>
        <dbReference type="ARBA" id="ARBA00023125"/>
    </source>
</evidence>
<dbReference type="Proteomes" id="UP000238348">
    <property type="component" value="Chromosome"/>
</dbReference>
<dbReference type="Gene3D" id="1.10.10.10">
    <property type="entry name" value="Winged helix-like DNA-binding domain superfamily/Winged helix DNA-binding domain"/>
    <property type="match status" value="1"/>
</dbReference>
<keyword evidence="4" id="KW-0804">Transcription</keyword>
<dbReference type="GO" id="GO:0003700">
    <property type="term" value="F:DNA-binding transcription factor activity"/>
    <property type="evidence" value="ECO:0007669"/>
    <property type="project" value="InterPro"/>
</dbReference>
<dbReference type="Pfam" id="PF00126">
    <property type="entry name" value="HTH_1"/>
    <property type="match status" value="1"/>
</dbReference>
<keyword evidence="2" id="KW-0805">Transcription regulation</keyword>
<dbReference type="InterPro" id="IPR037402">
    <property type="entry name" value="YidZ_PBP2"/>
</dbReference>
<dbReference type="PANTHER" id="PTHR30118:SF15">
    <property type="entry name" value="TRANSCRIPTIONAL REGULATORY PROTEIN"/>
    <property type="match status" value="1"/>
</dbReference>
<dbReference type="Pfam" id="PF03466">
    <property type="entry name" value="LysR_substrate"/>
    <property type="match status" value="1"/>
</dbReference>
<gene>
    <name evidence="6" type="primary">lysR</name>
    <name evidence="6" type="ORF">SOCE26_095360</name>
</gene>
<name>A0A2L0F8X0_SORCE</name>
<dbReference type="PROSITE" id="PS50931">
    <property type="entry name" value="HTH_LYSR"/>
    <property type="match status" value="1"/>
</dbReference>